<keyword evidence="2" id="KW-1185">Reference proteome</keyword>
<evidence type="ECO:0000313" key="2">
    <source>
        <dbReference type="Proteomes" id="UP000299102"/>
    </source>
</evidence>
<gene>
    <name evidence="1" type="ORF">EVAR_2860_1</name>
</gene>
<accession>A0A4C1T0J5</accession>
<comment type="caution">
    <text evidence="1">The sequence shown here is derived from an EMBL/GenBank/DDBJ whole genome shotgun (WGS) entry which is preliminary data.</text>
</comment>
<protein>
    <submittedName>
        <fullName evidence="1">Uncharacterized protein</fullName>
    </submittedName>
</protein>
<name>A0A4C1T0J5_EUMVA</name>
<organism evidence="1 2">
    <name type="scientific">Eumeta variegata</name>
    <name type="common">Bagworm moth</name>
    <name type="synonym">Eumeta japonica</name>
    <dbReference type="NCBI Taxonomy" id="151549"/>
    <lineage>
        <taxon>Eukaryota</taxon>
        <taxon>Metazoa</taxon>
        <taxon>Ecdysozoa</taxon>
        <taxon>Arthropoda</taxon>
        <taxon>Hexapoda</taxon>
        <taxon>Insecta</taxon>
        <taxon>Pterygota</taxon>
        <taxon>Neoptera</taxon>
        <taxon>Endopterygota</taxon>
        <taxon>Lepidoptera</taxon>
        <taxon>Glossata</taxon>
        <taxon>Ditrysia</taxon>
        <taxon>Tineoidea</taxon>
        <taxon>Psychidae</taxon>
        <taxon>Oiketicinae</taxon>
        <taxon>Eumeta</taxon>
    </lineage>
</organism>
<dbReference type="EMBL" id="BGZK01000029">
    <property type="protein sequence ID" value="GBP08043.1"/>
    <property type="molecule type" value="Genomic_DNA"/>
</dbReference>
<dbReference type="AlphaFoldDB" id="A0A4C1T0J5"/>
<evidence type="ECO:0000313" key="1">
    <source>
        <dbReference type="EMBL" id="GBP08043.1"/>
    </source>
</evidence>
<reference evidence="1 2" key="1">
    <citation type="journal article" date="2019" name="Commun. Biol.">
        <title>The bagworm genome reveals a unique fibroin gene that provides high tensile strength.</title>
        <authorList>
            <person name="Kono N."/>
            <person name="Nakamura H."/>
            <person name="Ohtoshi R."/>
            <person name="Tomita M."/>
            <person name="Numata K."/>
            <person name="Arakawa K."/>
        </authorList>
    </citation>
    <scope>NUCLEOTIDE SEQUENCE [LARGE SCALE GENOMIC DNA]</scope>
</reference>
<dbReference type="Proteomes" id="UP000299102">
    <property type="component" value="Unassembled WGS sequence"/>
</dbReference>
<sequence>MYVSLVRLDRVVVAPPLIHCRAVYDVAARLDAHGRIRVISLAHSKELSVTRPPVDTADQVSRLDISHGEFAALSDITRYMRQASYSSILKRFTLSAFSSARAHANAFLIMRQTKKKAVAFPVRGTKGAETRGEIKAGPISRSEITARHARRRRRACRAGRRDNFFL</sequence>
<proteinExistence type="predicted"/>